<proteinExistence type="predicted"/>
<evidence type="ECO:0000313" key="2">
    <source>
        <dbReference type="Proteomes" id="UP001236415"/>
    </source>
</evidence>
<protein>
    <recommendedName>
        <fullName evidence="3">DKNYY family protein</fullName>
    </recommendedName>
</protein>
<accession>A0ABY8X6L2</accession>
<dbReference type="EMBL" id="CP127162">
    <property type="protein sequence ID" value="WIV21182.1"/>
    <property type="molecule type" value="Genomic_DNA"/>
</dbReference>
<keyword evidence="2" id="KW-1185">Reference proteome</keyword>
<name>A0ABY8X6L2_9BACL</name>
<evidence type="ECO:0008006" key="3">
    <source>
        <dbReference type="Google" id="ProtNLM"/>
    </source>
</evidence>
<dbReference type="Proteomes" id="UP001236415">
    <property type="component" value="Chromosome"/>
</dbReference>
<reference evidence="1 2" key="1">
    <citation type="submission" date="2023-06" db="EMBL/GenBank/DDBJ databases">
        <title>Paenibacillus polygonum sp. nov., an endophytic bacterium, isolated from Polygonum lapathifolium L. in Nanji Wetland National Nature Reserve, South of Poyang Lake, Jiangxi Province, China.</title>
        <authorList>
            <person name="Yu Z."/>
        </authorList>
    </citation>
    <scope>NUCLEOTIDE SEQUENCE [LARGE SCALE GENOMIC DNA]</scope>
    <source>
        <strain evidence="1 2">C31</strain>
    </source>
</reference>
<evidence type="ECO:0000313" key="1">
    <source>
        <dbReference type="EMBL" id="WIV21182.1"/>
    </source>
</evidence>
<gene>
    <name evidence="1" type="ORF">QPK24_11145</name>
</gene>
<sequence length="223" mass="26238">MISFLISILLYSSPKIEFSDEEIVHFEKLALSIKDGHLINYHLPYQKFRFLSYLSLKGDYVFHGSNNHSIECFEPREQTLYHGEMTKAVFASSDPVWSMFFAVFNRNKLVGSFRNGCILGRRKKYHFYSINESTMKNKPWTNGMIYILPKDKFSTSTQGKVHFDEWVSKELVVPIGKVNVSLEDFYYRNQIATHKDNESLLKTWMLYKARTMSPNRKRTRNST</sequence>
<dbReference type="RefSeq" id="WP_285748708.1">
    <property type="nucleotide sequence ID" value="NZ_CP127162.1"/>
</dbReference>
<organism evidence="1 2">
    <name type="scientific">Paenibacillus polygoni</name>
    <dbReference type="NCBI Taxonomy" id="3050112"/>
    <lineage>
        <taxon>Bacteria</taxon>
        <taxon>Bacillati</taxon>
        <taxon>Bacillota</taxon>
        <taxon>Bacilli</taxon>
        <taxon>Bacillales</taxon>
        <taxon>Paenibacillaceae</taxon>
        <taxon>Paenibacillus</taxon>
    </lineage>
</organism>